<evidence type="ECO:0000313" key="3">
    <source>
        <dbReference type="Proteomes" id="UP000250235"/>
    </source>
</evidence>
<keyword evidence="1" id="KW-0812">Transmembrane</keyword>
<gene>
    <name evidence="2" type="ORF">F511_27875</name>
</gene>
<accession>A0A2Z7A6X1</accession>
<evidence type="ECO:0000256" key="1">
    <source>
        <dbReference type="SAM" id="Phobius"/>
    </source>
</evidence>
<dbReference type="AlphaFoldDB" id="A0A2Z7A6X1"/>
<organism evidence="2 3">
    <name type="scientific">Dorcoceras hygrometricum</name>
    <dbReference type="NCBI Taxonomy" id="472368"/>
    <lineage>
        <taxon>Eukaryota</taxon>
        <taxon>Viridiplantae</taxon>
        <taxon>Streptophyta</taxon>
        <taxon>Embryophyta</taxon>
        <taxon>Tracheophyta</taxon>
        <taxon>Spermatophyta</taxon>
        <taxon>Magnoliopsida</taxon>
        <taxon>eudicotyledons</taxon>
        <taxon>Gunneridae</taxon>
        <taxon>Pentapetalae</taxon>
        <taxon>asterids</taxon>
        <taxon>lamiids</taxon>
        <taxon>Lamiales</taxon>
        <taxon>Gesneriaceae</taxon>
        <taxon>Didymocarpoideae</taxon>
        <taxon>Trichosporeae</taxon>
        <taxon>Loxocarpinae</taxon>
        <taxon>Dorcoceras</taxon>
    </lineage>
</organism>
<reference evidence="2 3" key="1">
    <citation type="journal article" date="2015" name="Proc. Natl. Acad. Sci. U.S.A.">
        <title>The resurrection genome of Boea hygrometrica: A blueprint for survival of dehydration.</title>
        <authorList>
            <person name="Xiao L."/>
            <person name="Yang G."/>
            <person name="Zhang L."/>
            <person name="Yang X."/>
            <person name="Zhao S."/>
            <person name="Ji Z."/>
            <person name="Zhou Q."/>
            <person name="Hu M."/>
            <person name="Wang Y."/>
            <person name="Chen M."/>
            <person name="Xu Y."/>
            <person name="Jin H."/>
            <person name="Xiao X."/>
            <person name="Hu G."/>
            <person name="Bao F."/>
            <person name="Hu Y."/>
            <person name="Wan P."/>
            <person name="Li L."/>
            <person name="Deng X."/>
            <person name="Kuang T."/>
            <person name="Xiang C."/>
            <person name="Zhu J.K."/>
            <person name="Oliver M.J."/>
            <person name="He Y."/>
        </authorList>
    </citation>
    <scope>NUCLEOTIDE SEQUENCE [LARGE SCALE GENOMIC DNA]</scope>
    <source>
        <strain evidence="3">cv. XS01</strain>
    </source>
</reference>
<keyword evidence="1" id="KW-0472">Membrane</keyword>
<evidence type="ECO:0000313" key="2">
    <source>
        <dbReference type="EMBL" id="KZV17011.1"/>
    </source>
</evidence>
<dbReference type="Proteomes" id="UP000250235">
    <property type="component" value="Unassembled WGS sequence"/>
</dbReference>
<keyword evidence="1" id="KW-1133">Transmembrane helix</keyword>
<proteinExistence type="predicted"/>
<name>A0A2Z7A6X1_9LAMI</name>
<dbReference type="EMBL" id="KV018470">
    <property type="protein sequence ID" value="KZV17011.1"/>
    <property type="molecule type" value="Genomic_DNA"/>
</dbReference>
<protein>
    <submittedName>
        <fullName evidence="2">Uncharacterized protein</fullName>
    </submittedName>
</protein>
<feature type="transmembrane region" description="Helical" evidence="1">
    <location>
        <begin position="20"/>
        <end position="41"/>
    </location>
</feature>
<sequence length="102" mass="11030">MTNNTNQNPNPSLNCAAPPLFSQAAAAAAVCATALLAGISFQPTFRGESVRADLSTVKCRFLYETGRSQARVASKIRIEFISDQHRLSDQNNKSDGIEISEE</sequence>
<keyword evidence="3" id="KW-1185">Reference proteome</keyword>